<evidence type="ECO:0000313" key="2">
    <source>
        <dbReference type="EMBL" id="MEE3719617.1"/>
    </source>
</evidence>
<keyword evidence="1" id="KW-0812">Transmembrane</keyword>
<dbReference type="Pfam" id="PF04474">
    <property type="entry name" value="DUF554"/>
    <property type="match status" value="1"/>
</dbReference>
<feature type="transmembrane region" description="Helical" evidence="1">
    <location>
        <begin position="70"/>
        <end position="89"/>
    </location>
</feature>
<dbReference type="RefSeq" id="WP_330486053.1">
    <property type="nucleotide sequence ID" value="NZ_JAZBJZ010000150.1"/>
</dbReference>
<proteinExistence type="predicted"/>
<dbReference type="PANTHER" id="PTHR36111">
    <property type="entry name" value="INNER MEMBRANE PROTEIN-RELATED"/>
    <property type="match status" value="1"/>
</dbReference>
<feature type="transmembrane region" description="Helical" evidence="1">
    <location>
        <begin position="110"/>
        <end position="132"/>
    </location>
</feature>
<dbReference type="Proteomes" id="UP001333818">
    <property type="component" value="Unassembled WGS sequence"/>
</dbReference>
<sequence length="250" mass="26195">MLDFWAKTSGTWVNTLAIAIGTFSGLVLRGRLLSNMKYIFTQSTGLIVLFISLNMASSLLKVKIGKIDGILIGLAALAIGGILGEWWQIEQHLEYIGDWLKAKFKGSGKFTEGFVIASLLFCIGPMAIIGSLNNGLTGDSNLLVLKAALDGFISIAFASSYGIGVGFSALPVFLYQGGLSLLAGGLAQALPDPANAPPVLLITGVGGILLLGLSLNLLELATGATKIRVSSFLPAIAIAPLIYWLATQIL</sequence>
<comment type="caution">
    <text evidence="2">The sequence shown here is derived from an EMBL/GenBank/DDBJ whole genome shotgun (WGS) entry which is preliminary data.</text>
</comment>
<keyword evidence="1" id="KW-1133">Transmembrane helix</keyword>
<feature type="transmembrane region" description="Helical" evidence="1">
    <location>
        <begin position="12"/>
        <end position="32"/>
    </location>
</feature>
<feature type="transmembrane region" description="Helical" evidence="1">
    <location>
        <begin position="152"/>
        <end position="175"/>
    </location>
</feature>
<keyword evidence="3" id="KW-1185">Reference proteome</keyword>
<keyword evidence="1" id="KW-0472">Membrane</keyword>
<name>A0AAW9PWM3_9CYAN</name>
<evidence type="ECO:0000256" key="1">
    <source>
        <dbReference type="SAM" id="Phobius"/>
    </source>
</evidence>
<feature type="transmembrane region" description="Helical" evidence="1">
    <location>
        <begin position="196"/>
        <end position="215"/>
    </location>
</feature>
<feature type="transmembrane region" description="Helical" evidence="1">
    <location>
        <begin position="227"/>
        <end position="246"/>
    </location>
</feature>
<dbReference type="PANTHER" id="PTHR36111:SF2">
    <property type="entry name" value="INNER MEMBRANE PROTEIN"/>
    <property type="match status" value="1"/>
</dbReference>
<dbReference type="AlphaFoldDB" id="A0AAW9PWM3"/>
<organism evidence="2 3">
    <name type="scientific">Tumidithrix elongata BACA0141</name>
    <dbReference type="NCBI Taxonomy" id="2716417"/>
    <lineage>
        <taxon>Bacteria</taxon>
        <taxon>Bacillati</taxon>
        <taxon>Cyanobacteriota</taxon>
        <taxon>Cyanophyceae</taxon>
        <taxon>Pseudanabaenales</taxon>
        <taxon>Pseudanabaenaceae</taxon>
        <taxon>Tumidithrix</taxon>
        <taxon>Tumidithrix elongata</taxon>
    </lineage>
</organism>
<dbReference type="InterPro" id="IPR007563">
    <property type="entry name" value="DUF554"/>
</dbReference>
<feature type="transmembrane region" description="Helical" evidence="1">
    <location>
        <begin position="44"/>
        <end position="64"/>
    </location>
</feature>
<accession>A0AAW9PWM3</accession>
<protein>
    <submittedName>
        <fullName evidence="2">DUF554 domain-containing protein</fullName>
    </submittedName>
</protein>
<evidence type="ECO:0000313" key="3">
    <source>
        <dbReference type="Proteomes" id="UP001333818"/>
    </source>
</evidence>
<dbReference type="EMBL" id="JAZBJZ010000150">
    <property type="protein sequence ID" value="MEE3719617.1"/>
    <property type="molecule type" value="Genomic_DNA"/>
</dbReference>
<reference evidence="2" key="1">
    <citation type="submission" date="2024-01" db="EMBL/GenBank/DDBJ databases">
        <title>Bank of Algae and Cyanobacteria of the Azores (BACA) strain genomes.</title>
        <authorList>
            <person name="Luz R."/>
            <person name="Cordeiro R."/>
            <person name="Fonseca A."/>
            <person name="Goncalves V."/>
        </authorList>
    </citation>
    <scope>NUCLEOTIDE SEQUENCE</scope>
    <source>
        <strain evidence="2">BACA0141</strain>
    </source>
</reference>
<gene>
    <name evidence="2" type="ORF">V2H45_23020</name>
</gene>